<dbReference type="Gene3D" id="2.10.25.10">
    <property type="entry name" value="Laminin"/>
    <property type="match status" value="6"/>
</dbReference>
<feature type="disulfide bond" evidence="14">
    <location>
        <begin position="458"/>
        <end position="467"/>
    </location>
</feature>
<evidence type="ECO:0000256" key="10">
    <source>
        <dbReference type="ARBA" id="ARBA00022989"/>
    </source>
</evidence>
<keyword evidence="2 16" id="KW-0217">Developmental protein</keyword>
<dbReference type="FunFam" id="2.10.25.10:FF:000368">
    <property type="entry name" value="Delta-like 3 (Drosophila), isoform CRA_b"/>
    <property type="match status" value="1"/>
</dbReference>
<dbReference type="PROSITE" id="PS00010">
    <property type="entry name" value="ASX_HYDROXYL"/>
    <property type="match status" value="1"/>
</dbReference>
<feature type="disulfide bond" evidence="14">
    <location>
        <begin position="325"/>
        <end position="342"/>
    </location>
</feature>
<evidence type="ECO:0000256" key="1">
    <source>
        <dbReference type="ARBA" id="ARBA00004479"/>
    </source>
</evidence>
<dbReference type="GO" id="GO:0005886">
    <property type="term" value="C:plasma membrane"/>
    <property type="evidence" value="ECO:0007669"/>
    <property type="project" value="Ensembl"/>
</dbReference>
<dbReference type="PROSITE" id="PS51051">
    <property type="entry name" value="DSL"/>
    <property type="match status" value="1"/>
</dbReference>
<dbReference type="GO" id="GO:0007386">
    <property type="term" value="P:compartment pattern specification"/>
    <property type="evidence" value="ECO:0007669"/>
    <property type="project" value="Ensembl"/>
</dbReference>
<dbReference type="Pfam" id="PF01414">
    <property type="entry name" value="DSL"/>
    <property type="match status" value="1"/>
</dbReference>
<evidence type="ECO:0000259" key="21">
    <source>
        <dbReference type="PROSITE" id="PS51051"/>
    </source>
</evidence>
<feature type="domain" description="EGF-like" evidence="20">
    <location>
        <begin position="356"/>
        <end position="392"/>
    </location>
</feature>
<dbReference type="SMART" id="SM00051">
    <property type="entry name" value="DSL"/>
    <property type="match status" value="1"/>
</dbReference>
<evidence type="ECO:0000313" key="23">
    <source>
        <dbReference type="Proteomes" id="UP000314987"/>
    </source>
</evidence>
<dbReference type="InterPro" id="IPR018097">
    <property type="entry name" value="EGF_Ca-bd_CS"/>
</dbReference>
<evidence type="ECO:0000256" key="8">
    <source>
        <dbReference type="ARBA" id="ARBA00022843"/>
    </source>
</evidence>
<dbReference type="FunFam" id="2.10.25.10:FF:000432">
    <property type="entry name" value="Delta-like 3 (Drosophila), isoform CRA_b"/>
    <property type="match status" value="1"/>
</dbReference>
<evidence type="ECO:0000259" key="20">
    <source>
        <dbReference type="PROSITE" id="PS50026"/>
    </source>
</evidence>
<dbReference type="GO" id="GO:0030154">
    <property type="term" value="P:cell differentiation"/>
    <property type="evidence" value="ECO:0007669"/>
    <property type="project" value="UniProtKB-KW"/>
</dbReference>
<feature type="signal peptide" evidence="19">
    <location>
        <begin position="1"/>
        <end position="20"/>
    </location>
</feature>
<proteinExistence type="predicted"/>
<feature type="domain" description="DSL" evidence="21">
    <location>
        <begin position="172"/>
        <end position="216"/>
    </location>
</feature>
<dbReference type="AlphaFoldDB" id="A0A4X2M8J8"/>
<keyword evidence="9" id="KW-0914">Notch signaling pathway</keyword>
<dbReference type="GO" id="GO:0001501">
    <property type="term" value="P:skeletal system development"/>
    <property type="evidence" value="ECO:0007669"/>
    <property type="project" value="Ensembl"/>
</dbReference>
<dbReference type="GO" id="GO:0005509">
    <property type="term" value="F:calcium ion binding"/>
    <property type="evidence" value="ECO:0007669"/>
    <property type="project" value="InterPro"/>
</dbReference>
<dbReference type="FunFam" id="2.10.25.10:FF:000012">
    <property type="entry name" value="Delta-like protein"/>
    <property type="match status" value="1"/>
</dbReference>
<organism evidence="22 23">
    <name type="scientific">Vombatus ursinus</name>
    <name type="common">Common wombat</name>
    <dbReference type="NCBI Taxonomy" id="29139"/>
    <lineage>
        <taxon>Eukaryota</taxon>
        <taxon>Metazoa</taxon>
        <taxon>Chordata</taxon>
        <taxon>Craniata</taxon>
        <taxon>Vertebrata</taxon>
        <taxon>Euteleostomi</taxon>
        <taxon>Mammalia</taxon>
        <taxon>Metatheria</taxon>
        <taxon>Diprotodontia</taxon>
        <taxon>Vombatidae</taxon>
        <taxon>Vombatus</taxon>
    </lineage>
</organism>
<sequence>RAMASSRPLTVQLLVALVRCAGVFELQIHSFRPGPGSPDSSDSPCGSRGSCRLIFRVCLKPALPDRSPDLPCALGVALSTPGTPDPGGPTDPGPQLSLADGLIRVPFRTAWPETFSLVIESWREELESRSKKEPGENLLSRLAGRHRLAVGGPWARDAKQAGGWELLFSYRVRCEPHYYGPACARLCRPRDDPLGHFYCGANGERVCTDGWAGDMCVGCSAEHGSCERPGECHCRQGWTGPLCTVRVAGSDCSSLQPCTNGATCSHLPGFPSHRCLFSAGLCDDHPCTNGGSCSEVAGDFECTCPRGFYGKRCEVIGMTCADGPCFNGGTCADGGVPAGYTCRCPPGFHGSNCEKKVDRCTLQPCRNGGLCLDLGRAVLCRCRPGFGGPRCERDLDDCAGRPCANGGTCVDGAHSFRCSCTLGFGGRDCRERADPCDPQPCAHGGRCYAHFSGHVCSCAPGYMGARCEFAVSPPAPAPPPPGPHRGPPQAARSGHWLPPALGLPFALVLPLAVVAGGAALLVRVRARWRNPGARPLPSSPDPAPPTPTPADALNNLRARESGSLASAFQGLGNLKAPKHERTQPLLERPSGMR</sequence>
<feature type="disulfide bond" evidence="15">
    <location>
        <begin position="174"/>
        <end position="183"/>
    </location>
</feature>
<dbReference type="InterPro" id="IPR011651">
    <property type="entry name" value="Notch_ligand_N"/>
</dbReference>
<evidence type="ECO:0000256" key="5">
    <source>
        <dbReference type="ARBA" id="ARBA00022729"/>
    </source>
</evidence>
<dbReference type="SMART" id="SM00179">
    <property type="entry name" value="EGF_CA"/>
    <property type="match status" value="5"/>
</dbReference>
<keyword evidence="6 16" id="KW-0677">Repeat</keyword>
<protein>
    <recommendedName>
        <fullName evidence="16">Delta-like protein</fullName>
    </recommendedName>
</protein>
<dbReference type="InterPro" id="IPR000742">
    <property type="entry name" value="EGF"/>
</dbReference>
<dbReference type="PANTHER" id="PTHR24044:SF509">
    <property type="match status" value="1"/>
</dbReference>
<comment type="function">
    <text evidence="16">Putative Notch ligand involved in the mediation of Notch signaling.</text>
</comment>
<dbReference type="OMA" id="ERPGECH"/>
<feature type="disulfide bond" evidence="15">
    <location>
        <begin position="207"/>
        <end position="216"/>
    </location>
</feature>
<dbReference type="PROSITE" id="PS01187">
    <property type="entry name" value="EGF_CA"/>
    <property type="match status" value="1"/>
</dbReference>
<dbReference type="STRING" id="29139.ENSVURP00010030571"/>
<dbReference type="PROSITE" id="PS00022">
    <property type="entry name" value="EGF_1"/>
    <property type="match status" value="6"/>
</dbReference>
<evidence type="ECO:0000313" key="22">
    <source>
        <dbReference type="Ensembl" id="ENSVURP00010030571.1"/>
    </source>
</evidence>
<feature type="transmembrane region" description="Helical" evidence="18">
    <location>
        <begin position="501"/>
        <end position="522"/>
    </location>
</feature>
<dbReference type="GO" id="GO:0048339">
    <property type="term" value="P:paraxial mesoderm development"/>
    <property type="evidence" value="ECO:0007669"/>
    <property type="project" value="Ensembl"/>
</dbReference>
<keyword evidence="13" id="KW-0325">Glycoprotein</keyword>
<feature type="disulfide bond" evidence="14">
    <location>
        <begin position="420"/>
        <end position="429"/>
    </location>
</feature>
<dbReference type="Pfam" id="PF00008">
    <property type="entry name" value="EGF"/>
    <property type="match status" value="4"/>
</dbReference>
<dbReference type="SUPFAM" id="SSF57184">
    <property type="entry name" value="Growth factor receptor domain"/>
    <property type="match status" value="1"/>
</dbReference>
<comment type="caution">
    <text evidence="14">Lacks conserved residue(s) required for the propagation of feature annotation.</text>
</comment>
<evidence type="ECO:0000256" key="14">
    <source>
        <dbReference type="PROSITE-ProRule" id="PRU00076"/>
    </source>
</evidence>
<dbReference type="PROSITE" id="PS01186">
    <property type="entry name" value="EGF_2"/>
    <property type="match status" value="6"/>
</dbReference>
<dbReference type="GeneTree" id="ENSGT00940000162127"/>
<keyword evidence="23" id="KW-1185">Reference proteome</keyword>
<dbReference type="SMART" id="SM00181">
    <property type="entry name" value="EGF"/>
    <property type="match status" value="6"/>
</dbReference>
<evidence type="ECO:0000256" key="11">
    <source>
        <dbReference type="ARBA" id="ARBA00023136"/>
    </source>
</evidence>
<name>A0A4X2M8J8_VOMUR</name>
<feature type="domain" description="EGF-like" evidence="20">
    <location>
        <begin position="394"/>
        <end position="430"/>
    </location>
</feature>
<dbReference type="FunFam" id="2.10.25.10:FF:000347">
    <property type="entry name" value="delta-like protein 3"/>
    <property type="match status" value="1"/>
</dbReference>
<dbReference type="Proteomes" id="UP000314987">
    <property type="component" value="Unassembled WGS sequence"/>
</dbReference>
<feature type="disulfide bond" evidence="14">
    <location>
        <begin position="344"/>
        <end position="353"/>
    </location>
</feature>
<feature type="domain" description="EGF-like" evidence="20">
    <location>
        <begin position="316"/>
        <end position="354"/>
    </location>
</feature>
<dbReference type="InterPro" id="IPR050906">
    <property type="entry name" value="Notch_signaling"/>
</dbReference>
<keyword evidence="8" id="KW-0832">Ubl conjugation</keyword>
<dbReference type="Pfam" id="PF07657">
    <property type="entry name" value="MNNL"/>
    <property type="match status" value="1"/>
</dbReference>
<feature type="domain" description="EGF-like" evidence="20">
    <location>
        <begin position="432"/>
        <end position="468"/>
    </location>
</feature>
<dbReference type="Pfam" id="PF12661">
    <property type="entry name" value="hEGF"/>
    <property type="match status" value="1"/>
</dbReference>
<evidence type="ECO:0000256" key="18">
    <source>
        <dbReference type="SAM" id="Phobius"/>
    </source>
</evidence>
<dbReference type="InterPro" id="IPR001774">
    <property type="entry name" value="DSL"/>
</dbReference>
<evidence type="ECO:0000256" key="3">
    <source>
        <dbReference type="ARBA" id="ARBA00022536"/>
    </source>
</evidence>
<keyword evidence="10 16" id="KW-1133">Transmembrane helix</keyword>
<evidence type="ECO:0000256" key="9">
    <source>
        <dbReference type="ARBA" id="ARBA00022976"/>
    </source>
</evidence>
<keyword evidence="12 14" id="KW-1015">Disulfide bond</keyword>
<evidence type="ECO:0000256" key="12">
    <source>
        <dbReference type="ARBA" id="ARBA00023157"/>
    </source>
</evidence>
<dbReference type="GO" id="GO:0050768">
    <property type="term" value="P:negative regulation of neurogenesis"/>
    <property type="evidence" value="ECO:0007669"/>
    <property type="project" value="Ensembl"/>
</dbReference>
<keyword evidence="5 16" id="KW-0732">Signal</keyword>
<keyword evidence="3 14" id="KW-0245">EGF-like domain</keyword>
<dbReference type="PROSITE" id="PS50026">
    <property type="entry name" value="EGF_3"/>
    <property type="match status" value="5"/>
</dbReference>
<reference evidence="22" key="2">
    <citation type="submission" date="2025-08" db="UniProtKB">
        <authorList>
            <consortium name="Ensembl"/>
        </authorList>
    </citation>
    <scope>IDENTIFICATION</scope>
</reference>
<dbReference type="GO" id="GO:0001756">
    <property type="term" value="P:somitogenesis"/>
    <property type="evidence" value="ECO:0007669"/>
    <property type="project" value="Ensembl"/>
</dbReference>
<dbReference type="CDD" id="cd00054">
    <property type="entry name" value="EGF_CA"/>
    <property type="match status" value="5"/>
</dbReference>
<dbReference type="InterPro" id="IPR000152">
    <property type="entry name" value="EGF-type_Asp/Asn_hydroxyl_site"/>
</dbReference>
<evidence type="ECO:0000256" key="19">
    <source>
        <dbReference type="SAM" id="SignalP"/>
    </source>
</evidence>
<feature type="region of interest" description="Disordered" evidence="17">
    <location>
        <begin position="532"/>
        <end position="593"/>
    </location>
</feature>
<feature type="domain" description="EGF-like" evidence="20">
    <location>
        <begin position="278"/>
        <end position="314"/>
    </location>
</feature>
<reference evidence="22" key="3">
    <citation type="submission" date="2025-09" db="UniProtKB">
        <authorList>
            <consortium name="Ensembl"/>
        </authorList>
    </citation>
    <scope>IDENTIFICATION</scope>
</reference>
<accession>A0A4X2M8J8</accession>
<keyword evidence="4 16" id="KW-0812">Transmembrane</keyword>
<dbReference type="PANTHER" id="PTHR24044">
    <property type="entry name" value="NOTCH LIGAND FAMILY MEMBER"/>
    <property type="match status" value="1"/>
</dbReference>
<feature type="disulfide bond" evidence="14">
    <location>
        <begin position="382"/>
        <end position="391"/>
    </location>
</feature>
<evidence type="ECO:0000256" key="7">
    <source>
        <dbReference type="ARBA" id="ARBA00022782"/>
    </source>
</evidence>
<keyword evidence="7" id="KW-0221">Differentiation</keyword>
<dbReference type="InterPro" id="IPR001881">
    <property type="entry name" value="EGF-like_Ca-bd_dom"/>
</dbReference>
<gene>
    <name evidence="22" type="primary">DLL3</name>
</gene>
<evidence type="ECO:0000256" key="2">
    <source>
        <dbReference type="ARBA" id="ARBA00022473"/>
    </source>
</evidence>
<feature type="disulfide bond" evidence="15">
    <location>
        <begin position="187"/>
        <end position="199"/>
    </location>
</feature>
<dbReference type="FunFam" id="2.10.25.140:FF:000001">
    <property type="entry name" value="Delta-like protein"/>
    <property type="match status" value="1"/>
</dbReference>
<dbReference type="PRINTS" id="PR00010">
    <property type="entry name" value="EGFBLOOD"/>
</dbReference>
<evidence type="ECO:0000256" key="6">
    <source>
        <dbReference type="ARBA" id="ARBA00022737"/>
    </source>
</evidence>
<reference evidence="23" key="1">
    <citation type="submission" date="2018-12" db="EMBL/GenBank/DDBJ databases">
        <authorList>
            <person name="Yazar S."/>
        </authorList>
    </citation>
    <scope>NUCLEOTIDE SEQUENCE [LARGE SCALE GENOMIC DNA]</scope>
</reference>
<dbReference type="FunFam" id="2.60.40.3510:FF:000005">
    <property type="entry name" value="Delta-like 3 (Drosophila), isoform CRA_b"/>
    <property type="match status" value="1"/>
</dbReference>
<dbReference type="Gene3D" id="2.60.40.3510">
    <property type="match status" value="1"/>
</dbReference>
<keyword evidence="11 16" id="KW-0472">Membrane</keyword>
<evidence type="ECO:0000256" key="15">
    <source>
        <dbReference type="PROSITE-ProRule" id="PRU00377"/>
    </source>
</evidence>
<comment type="subcellular location">
    <subcellularLocation>
        <location evidence="1 16">Membrane</location>
        <topology evidence="1 16">Single-pass type I membrane protein</topology>
    </subcellularLocation>
</comment>
<dbReference type="GO" id="GO:0007219">
    <property type="term" value="P:Notch signaling pathway"/>
    <property type="evidence" value="ECO:0007669"/>
    <property type="project" value="UniProtKB-KW"/>
</dbReference>
<dbReference type="InterPro" id="IPR013032">
    <property type="entry name" value="EGF-like_CS"/>
</dbReference>
<evidence type="ECO:0000256" key="16">
    <source>
        <dbReference type="RuleBase" id="RU280815"/>
    </source>
</evidence>
<dbReference type="Ensembl" id="ENSVURT00010034804.1">
    <property type="protein sequence ID" value="ENSVURP00010030571.1"/>
    <property type="gene ID" value="ENSVURG00010023379.1"/>
</dbReference>
<dbReference type="Gene3D" id="2.10.25.140">
    <property type="match status" value="1"/>
</dbReference>
<feature type="disulfide bond" evidence="14">
    <location>
        <begin position="304"/>
        <end position="313"/>
    </location>
</feature>
<feature type="chain" id="PRO_5021369695" description="Delta-like protein" evidence="19">
    <location>
        <begin position="21"/>
        <end position="593"/>
    </location>
</feature>
<evidence type="ECO:0000256" key="4">
    <source>
        <dbReference type="ARBA" id="ARBA00022692"/>
    </source>
</evidence>
<feature type="compositionally biased region" description="Pro residues" evidence="17">
    <location>
        <begin position="537"/>
        <end position="548"/>
    </location>
</feature>
<evidence type="ECO:0000256" key="17">
    <source>
        <dbReference type="SAM" id="MobiDB-lite"/>
    </source>
</evidence>
<dbReference type="FunFam" id="2.10.25.10:FF:000142">
    <property type="entry name" value="Crumbs cell polarity complex component 2"/>
    <property type="match status" value="1"/>
</dbReference>
<dbReference type="InterPro" id="IPR009030">
    <property type="entry name" value="Growth_fac_rcpt_cys_sf"/>
</dbReference>
<evidence type="ECO:0000256" key="13">
    <source>
        <dbReference type="ARBA" id="ARBA00023180"/>
    </source>
</evidence>
<dbReference type="SUPFAM" id="SSF57196">
    <property type="entry name" value="EGF/Laminin"/>
    <property type="match status" value="1"/>
</dbReference>